<dbReference type="Pfam" id="PF13442">
    <property type="entry name" value="Cytochrome_CBB3"/>
    <property type="match status" value="1"/>
</dbReference>
<dbReference type="SUPFAM" id="SSF46626">
    <property type="entry name" value="Cytochrome c"/>
    <property type="match status" value="3"/>
</dbReference>
<evidence type="ECO:0000256" key="4">
    <source>
        <dbReference type="PROSITE-ProRule" id="PRU00433"/>
    </source>
</evidence>
<evidence type="ECO:0000256" key="1">
    <source>
        <dbReference type="ARBA" id="ARBA00022617"/>
    </source>
</evidence>
<feature type="region of interest" description="Disordered" evidence="5">
    <location>
        <begin position="33"/>
        <end position="221"/>
    </location>
</feature>
<evidence type="ECO:0000313" key="8">
    <source>
        <dbReference type="EMBL" id="GEZ57864.1"/>
    </source>
</evidence>
<dbReference type="InterPro" id="IPR001279">
    <property type="entry name" value="Metallo-B-lactamas"/>
</dbReference>
<keyword evidence="6" id="KW-0472">Membrane</keyword>
<dbReference type="Gene3D" id="3.60.15.10">
    <property type="entry name" value="Ribonuclease Z/Hydroxyacylglutathione hydrolase-like"/>
    <property type="match status" value="1"/>
</dbReference>
<feature type="domain" description="Cytochrome c" evidence="7">
    <location>
        <begin position="795"/>
        <end position="902"/>
    </location>
</feature>
<dbReference type="PANTHER" id="PTHR47495">
    <property type="entry name" value="ALDEHYDE DEHYDROGENASE"/>
    <property type="match status" value="1"/>
</dbReference>
<dbReference type="Pfam" id="PF00034">
    <property type="entry name" value="Cytochrom_C"/>
    <property type="match status" value="1"/>
</dbReference>
<dbReference type="InterPro" id="IPR052516">
    <property type="entry name" value="N-heterocyclic_Hydroxylase"/>
</dbReference>
<dbReference type="GO" id="GO:0046872">
    <property type="term" value="F:metal ion binding"/>
    <property type="evidence" value="ECO:0007669"/>
    <property type="project" value="UniProtKB-KW"/>
</dbReference>
<dbReference type="GO" id="GO:0009055">
    <property type="term" value="F:electron transfer activity"/>
    <property type="evidence" value="ECO:0007669"/>
    <property type="project" value="InterPro"/>
</dbReference>
<feature type="region of interest" description="Disordered" evidence="5">
    <location>
        <begin position="1088"/>
        <end position="1117"/>
    </location>
</feature>
<dbReference type="SUPFAM" id="SSF56003">
    <property type="entry name" value="Molybdenum cofactor-binding domain"/>
    <property type="match status" value="2"/>
</dbReference>
<dbReference type="SMART" id="SM00849">
    <property type="entry name" value="Lactamase_B"/>
    <property type="match status" value="1"/>
</dbReference>
<feature type="non-terminal residue" evidence="8">
    <location>
        <position position="1693"/>
    </location>
</feature>
<dbReference type="InterPro" id="IPR036866">
    <property type="entry name" value="RibonucZ/Hydroxyglut_hydro"/>
</dbReference>
<dbReference type="PROSITE" id="PS51007">
    <property type="entry name" value="CYTC"/>
    <property type="match status" value="3"/>
</dbReference>
<proteinExistence type="predicted"/>
<keyword evidence="3 4" id="KW-0408">Iron</keyword>
<feature type="non-terminal residue" evidence="8">
    <location>
        <position position="1"/>
    </location>
</feature>
<reference evidence="8" key="1">
    <citation type="journal article" date="2019" name="Sci. Rep.">
        <title>Draft genome of Tanacetum cinerariifolium, the natural source of mosquito coil.</title>
        <authorList>
            <person name="Yamashiro T."/>
            <person name="Shiraishi A."/>
            <person name="Satake H."/>
            <person name="Nakayama K."/>
        </authorList>
    </citation>
    <scope>NUCLEOTIDE SEQUENCE</scope>
</reference>
<evidence type="ECO:0000256" key="2">
    <source>
        <dbReference type="ARBA" id="ARBA00022723"/>
    </source>
</evidence>
<gene>
    <name evidence="8" type="ORF">Tci_529837</name>
</gene>
<evidence type="ECO:0000256" key="3">
    <source>
        <dbReference type="ARBA" id="ARBA00023004"/>
    </source>
</evidence>
<dbReference type="GO" id="GO:0020037">
    <property type="term" value="F:heme binding"/>
    <property type="evidence" value="ECO:0007669"/>
    <property type="project" value="InterPro"/>
</dbReference>
<dbReference type="InterPro" id="IPR037165">
    <property type="entry name" value="AldOxase/xan_DH_Mopterin-bd_sf"/>
</dbReference>
<evidence type="ECO:0000256" key="6">
    <source>
        <dbReference type="SAM" id="Phobius"/>
    </source>
</evidence>
<dbReference type="InterPro" id="IPR046867">
    <property type="entry name" value="AldOxase/xan_DH_MoCoBD2"/>
</dbReference>
<name>A0A699IG06_TANCI</name>
<protein>
    <submittedName>
        <fullName evidence="8">Beta-lactamase-like protein</fullName>
    </submittedName>
</protein>
<dbReference type="Pfam" id="PF20256">
    <property type="entry name" value="MoCoBD_2"/>
    <property type="match status" value="1"/>
</dbReference>
<dbReference type="Pfam" id="PF02738">
    <property type="entry name" value="MoCoBD_1"/>
    <property type="match status" value="2"/>
</dbReference>
<feature type="transmembrane region" description="Helical" evidence="6">
    <location>
        <begin position="614"/>
        <end position="634"/>
    </location>
</feature>
<feature type="domain" description="Cytochrome c" evidence="7">
    <location>
        <begin position="942"/>
        <end position="1165"/>
    </location>
</feature>
<dbReference type="InterPro" id="IPR009056">
    <property type="entry name" value="Cyt_c-like_dom"/>
</dbReference>
<keyword evidence="6" id="KW-0812">Transmembrane</keyword>
<organism evidence="8">
    <name type="scientific">Tanacetum cinerariifolium</name>
    <name type="common">Dalmatian daisy</name>
    <name type="synonym">Chrysanthemum cinerariifolium</name>
    <dbReference type="NCBI Taxonomy" id="118510"/>
    <lineage>
        <taxon>Eukaryota</taxon>
        <taxon>Viridiplantae</taxon>
        <taxon>Streptophyta</taxon>
        <taxon>Embryophyta</taxon>
        <taxon>Tracheophyta</taxon>
        <taxon>Spermatophyta</taxon>
        <taxon>Magnoliopsida</taxon>
        <taxon>eudicotyledons</taxon>
        <taxon>Gunneridae</taxon>
        <taxon>Pentapetalae</taxon>
        <taxon>asterids</taxon>
        <taxon>campanulids</taxon>
        <taxon>Asterales</taxon>
        <taxon>Asteraceae</taxon>
        <taxon>Asteroideae</taxon>
        <taxon>Anthemideae</taxon>
        <taxon>Anthemidinae</taxon>
        <taxon>Tanacetum</taxon>
    </lineage>
</organism>
<evidence type="ECO:0000259" key="7">
    <source>
        <dbReference type="PROSITE" id="PS51007"/>
    </source>
</evidence>
<keyword evidence="6" id="KW-1133">Transmembrane helix</keyword>
<feature type="region of interest" description="Disordered" evidence="5">
    <location>
        <begin position="1"/>
        <end position="20"/>
    </location>
</feature>
<dbReference type="GO" id="GO:0016491">
    <property type="term" value="F:oxidoreductase activity"/>
    <property type="evidence" value="ECO:0007669"/>
    <property type="project" value="InterPro"/>
</dbReference>
<dbReference type="PANTHER" id="PTHR47495:SF1">
    <property type="entry name" value="BLL3820 PROTEIN"/>
    <property type="match status" value="1"/>
</dbReference>
<evidence type="ECO:0000256" key="5">
    <source>
        <dbReference type="SAM" id="MobiDB-lite"/>
    </source>
</evidence>
<accession>A0A699IG06</accession>
<dbReference type="Gene3D" id="3.30.365.10">
    <property type="entry name" value="Aldehyde oxidase/xanthine dehydrogenase, molybdopterin binding domain"/>
    <property type="match status" value="3"/>
</dbReference>
<dbReference type="Gene3D" id="3.90.1170.50">
    <property type="entry name" value="Aldehyde oxidase/xanthine dehydrogenase, a/b hammerhead"/>
    <property type="match status" value="1"/>
</dbReference>
<dbReference type="InterPro" id="IPR000674">
    <property type="entry name" value="Ald_Oxase/Xan_DH_a/b"/>
</dbReference>
<dbReference type="CDD" id="cd07720">
    <property type="entry name" value="OPHC2-like_MBL-fold"/>
    <property type="match status" value="1"/>
</dbReference>
<feature type="domain" description="Cytochrome c" evidence="7">
    <location>
        <begin position="650"/>
        <end position="753"/>
    </location>
</feature>
<dbReference type="InterPro" id="IPR036909">
    <property type="entry name" value="Cyt_c-like_dom_sf"/>
</dbReference>
<keyword evidence="2 4" id="KW-0479">Metal-binding</keyword>
<sequence length="1693" mass="182889">QRIKHATRADVRRHHDVDGHAVNMDRSAQIHDLGFSGHGIGNHHHGADPCQQNDPGEHVAQGALQGQTDDDRHRPGRRQQAFDRKLQHIPGRSNDGDEENHRPNHLLQQPAAVADAAGQRQSEHHRQGPCGVDPPDNRQRRRAKLQRTVVGPFRGFQRAHAGIDDHQTVGQEQRQPRGDPRQPVALGQQVPGQRVGEQQQQAPRQRIMGDEGRHGRFPQKISAGPDWLARRRADNVGSGMSDVYNRWGAQIGETSTLLQAQGARHPAVSGPSLLAIGGLSMRSPHLSLTRSVALGLVLCAGAALAQAPAQQKTQVPGYFRLAVGDYEVTALFDGYNDLAPSLLKGMKPDAIRALLARRDIDTPGVQTAFNAFLVNTGEHLILVDTGAGQCIGETAGMLTQNIRAAGYQPDQIDTILLTHLHLDHVCGLVDADKQPVFANATVYAAKPEADYWLDPTAISRVPEQARAYFRIAQDSTAPYIAAGRFKTFAPGDSPVPEVTTALEAGHTPGSTTYRFSSKGQTILFIGDLIHSLAVQFDHPAVSIAFDENSQKAIASRDQVFTQAASQKIWVAAAHLPFPGTGHIVAIDKHFQWVPAEYGIAHRAGTGDDMKRVTLYRAASLIVVAGLTFCAAMMWRPSIDPLAQAPTMDDASVRRGARVAEQGDCAVCHTRPGGAYMAGGLPLVTPFGTLYTTNITPDRDTGIGNWPPEAFARAMRHGVSRDGHFLYPAFPYVHYSRMSDADISDVYAYLMSVDPVPARAPDNHMMFPMNFRPLVSFWNLLFLRDDRLADLPDRSPQWNRGRYLVEGAGHCSSCHTPLNFIGGEKNSEHLSGGQVDGWNAPALTGMARRNNPWSTEQLVTYLRAGVAGHHGAGAGPMLPVSLSLAQLPETDVQAIAEYILSLDGDTPTPAPDCAATRTAAIPAPSAATTGTETPGAASTPAAPAFAQGEALFAGACAGCHGGGAPMRTIDGRPGLSVVSAATATSTMPTSPHWLAICAARPAPPRLGPICLKQSTRFAMRASRNDHPERQWHGSLAGHRSRHAAAVCVAQPPATQRCQVRLRPRPVRRVHGDRGRQTSVFLCVALGRRRGPGGQDRGRPGQCRQTRRCAGHRGEGMKRRDAGIDQGRRAFLINGALVVGFAMVPGAGRAFADTEVDTLGTQVLAPDLPGSLRTNPFLDAWIRIDEQNVITVYTGKVELGTGVKTALLQVAAERLEVAPHLIVFMTADTALTPNEGYTAGSHTMFDSGTALFNAAAQVRQLLLESAARQWRTPVEQLGTQDAVIQCPDGKSMTYAQALAGVELHRYASAQSPIMAPERFTRIGQSLPRIDIPAKVSGGASYVQDMRLPGMLHARVIRPPRRGCQLEGIDQAAIENMPGHVTLVRNGSYLAVVAEDEWQAIKAMRSGYELARWSQGDPLPDAANIHQLLTQLPAKRYPIRNTVASSPGPADSSAHSWKATLTKQYLMHGSIGPSCSVAWFNEGTLTVWTHTQGVYPLRAGIAELLGLPLEKVRCVHVEGSGCYGHNGADDAAADAALIAMAVPGKPVRVQWMREQEHLWEPYSSAMRVELDVTADAAGHLGRWNTELWTTPHNERIVNAGRLLPAWLLAQPVAPAPSIPIAQPEGDGDRNVIPLYDIADSRINMTFVTQMPFRTSAMRSLGAHVNVFGIESAMDELAAQAGIDPVEFRLRNISDPR</sequence>
<dbReference type="InterPro" id="IPR008274">
    <property type="entry name" value="AldOxase/xan_DH_MoCoBD1"/>
</dbReference>
<comment type="caution">
    <text evidence="8">The sequence shown here is derived from an EMBL/GenBank/DDBJ whole genome shotgun (WGS) entry which is preliminary data.</text>
</comment>
<keyword evidence="1 4" id="KW-0349">Heme</keyword>
<dbReference type="SUPFAM" id="SSF56281">
    <property type="entry name" value="Metallo-hydrolase/oxidoreductase"/>
    <property type="match status" value="1"/>
</dbReference>
<dbReference type="Pfam" id="PF00753">
    <property type="entry name" value="Lactamase_B"/>
    <property type="match status" value="1"/>
</dbReference>
<dbReference type="SMART" id="SM01008">
    <property type="entry name" value="Ald_Xan_dh_C"/>
    <property type="match status" value="1"/>
</dbReference>
<feature type="compositionally biased region" description="Basic and acidic residues" evidence="5">
    <location>
        <begin position="7"/>
        <end position="19"/>
    </location>
</feature>
<dbReference type="EMBL" id="BKCJ010296170">
    <property type="protein sequence ID" value="GEZ57864.1"/>
    <property type="molecule type" value="Genomic_DNA"/>
</dbReference>
<dbReference type="Gene3D" id="1.10.760.10">
    <property type="entry name" value="Cytochrome c-like domain"/>
    <property type="match status" value="2"/>
</dbReference>